<dbReference type="Pfam" id="PF00657">
    <property type="entry name" value="Lipase_GDSL"/>
    <property type="match status" value="1"/>
</dbReference>
<organism evidence="3 4">
    <name type="scientific">Morchella conica CCBAS932</name>
    <dbReference type="NCBI Taxonomy" id="1392247"/>
    <lineage>
        <taxon>Eukaryota</taxon>
        <taxon>Fungi</taxon>
        <taxon>Dikarya</taxon>
        <taxon>Ascomycota</taxon>
        <taxon>Pezizomycotina</taxon>
        <taxon>Pezizomycetes</taxon>
        <taxon>Pezizales</taxon>
        <taxon>Morchellaceae</taxon>
        <taxon>Morchella</taxon>
    </lineage>
</organism>
<keyword evidence="1" id="KW-0378">Hydrolase</keyword>
<evidence type="ECO:0000313" key="3">
    <source>
        <dbReference type="EMBL" id="RPB16756.1"/>
    </source>
</evidence>
<keyword evidence="2" id="KW-0732">Signal</keyword>
<dbReference type="Gene3D" id="3.40.50.1110">
    <property type="entry name" value="SGNH hydrolase"/>
    <property type="match status" value="1"/>
</dbReference>
<dbReference type="Proteomes" id="UP000277580">
    <property type="component" value="Unassembled WGS sequence"/>
</dbReference>
<dbReference type="SUPFAM" id="SSF52266">
    <property type="entry name" value="SGNH hydrolase"/>
    <property type="match status" value="1"/>
</dbReference>
<dbReference type="STRING" id="1392247.A0A3N4L1Q5"/>
<accession>A0A3N4L1Q5</accession>
<keyword evidence="4" id="KW-1185">Reference proteome</keyword>
<dbReference type="PANTHER" id="PTHR45648:SF22">
    <property type="entry name" value="GDSL LIPASE_ACYLHYDROLASE FAMILY PROTEIN (AFU_ORTHOLOGUE AFUA_4G14700)"/>
    <property type="match status" value="1"/>
</dbReference>
<dbReference type="OrthoDB" id="1600564at2759"/>
<dbReference type="AlphaFoldDB" id="A0A3N4L1Q5"/>
<dbReference type="InterPro" id="IPR001087">
    <property type="entry name" value="GDSL"/>
</dbReference>
<feature type="chain" id="PRO_5017991293" description="GDSL lipase/acylhydrolase family protein" evidence="2">
    <location>
        <begin position="20"/>
        <end position="359"/>
    </location>
</feature>
<reference evidence="3 4" key="1">
    <citation type="journal article" date="2018" name="Nat. Ecol. Evol.">
        <title>Pezizomycetes genomes reveal the molecular basis of ectomycorrhizal truffle lifestyle.</title>
        <authorList>
            <person name="Murat C."/>
            <person name="Payen T."/>
            <person name="Noel B."/>
            <person name="Kuo A."/>
            <person name="Morin E."/>
            <person name="Chen J."/>
            <person name="Kohler A."/>
            <person name="Krizsan K."/>
            <person name="Balestrini R."/>
            <person name="Da Silva C."/>
            <person name="Montanini B."/>
            <person name="Hainaut M."/>
            <person name="Levati E."/>
            <person name="Barry K.W."/>
            <person name="Belfiori B."/>
            <person name="Cichocki N."/>
            <person name="Clum A."/>
            <person name="Dockter R.B."/>
            <person name="Fauchery L."/>
            <person name="Guy J."/>
            <person name="Iotti M."/>
            <person name="Le Tacon F."/>
            <person name="Lindquist E.A."/>
            <person name="Lipzen A."/>
            <person name="Malagnac F."/>
            <person name="Mello A."/>
            <person name="Molinier V."/>
            <person name="Miyauchi S."/>
            <person name="Poulain J."/>
            <person name="Riccioni C."/>
            <person name="Rubini A."/>
            <person name="Sitrit Y."/>
            <person name="Splivallo R."/>
            <person name="Traeger S."/>
            <person name="Wang M."/>
            <person name="Zifcakova L."/>
            <person name="Wipf D."/>
            <person name="Zambonelli A."/>
            <person name="Paolocci F."/>
            <person name="Nowrousian M."/>
            <person name="Ottonello S."/>
            <person name="Baldrian P."/>
            <person name="Spatafora J.W."/>
            <person name="Henrissat B."/>
            <person name="Nagy L.G."/>
            <person name="Aury J.M."/>
            <person name="Wincker P."/>
            <person name="Grigoriev I.V."/>
            <person name="Bonfante P."/>
            <person name="Martin F.M."/>
        </authorList>
    </citation>
    <scope>NUCLEOTIDE SEQUENCE [LARGE SCALE GENOMIC DNA]</scope>
    <source>
        <strain evidence="3 4">CCBAS932</strain>
    </source>
</reference>
<dbReference type="GO" id="GO:0016788">
    <property type="term" value="F:hydrolase activity, acting on ester bonds"/>
    <property type="evidence" value="ECO:0007669"/>
    <property type="project" value="InterPro"/>
</dbReference>
<dbReference type="InterPro" id="IPR051058">
    <property type="entry name" value="GDSL_Est/Lipase"/>
</dbReference>
<evidence type="ECO:0000256" key="1">
    <source>
        <dbReference type="ARBA" id="ARBA00022801"/>
    </source>
</evidence>
<dbReference type="EMBL" id="ML119107">
    <property type="protein sequence ID" value="RPB16756.1"/>
    <property type="molecule type" value="Genomic_DNA"/>
</dbReference>
<protein>
    <recommendedName>
        <fullName evidence="5">GDSL lipase/acylhydrolase family protein</fullName>
    </recommendedName>
</protein>
<feature type="signal peptide" evidence="2">
    <location>
        <begin position="1"/>
        <end position="19"/>
    </location>
</feature>
<proteinExistence type="predicted"/>
<dbReference type="InterPro" id="IPR036514">
    <property type="entry name" value="SGNH_hydro_sf"/>
</dbReference>
<dbReference type="CDD" id="cd01846">
    <property type="entry name" value="fatty_acyltransferase_like"/>
    <property type="match status" value="1"/>
</dbReference>
<gene>
    <name evidence="3" type="ORF">P167DRAFT_556450</name>
</gene>
<dbReference type="PANTHER" id="PTHR45648">
    <property type="entry name" value="GDSL LIPASE/ACYLHYDROLASE FAMILY PROTEIN (AFU_ORTHOLOGUE AFUA_4G14700)"/>
    <property type="match status" value="1"/>
</dbReference>
<evidence type="ECO:0000313" key="4">
    <source>
        <dbReference type="Proteomes" id="UP000277580"/>
    </source>
</evidence>
<evidence type="ECO:0008006" key="5">
    <source>
        <dbReference type="Google" id="ProtNLM"/>
    </source>
</evidence>
<name>A0A3N4L1Q5_9PEZI</name>
<sequence length="359" mass="39529">MFVQIPVLSTLLLALSAYASPLNPEEGAVFSRDSAALSGGKFKNLVVFGDSYTDEGRLGYFFSHNGSAPPVGYVQQESSSTASGGRSWARFVAQYTGVTLYNYAVSGAVCSNSLTPRYLSSINGLFPDILGYEVPAFFADFPKESRKLSNDETLYAIWIGTNDLGGDNIITGLPNVGLTNYTSCVFETMSKLYNYGARNFVLLSLAPIEHAPLYAPLSEGGSEGPHRFWRGRSGNATVISTRMRDLVQGGNEIFKYRVPAEIHDGALKGAKVAMMDTYGLLTDIRINPANYLNGSLPLNVTGFNLHCVLDGPCTTYRPNDRDSFLWYDELHPSEQVGRIVAREFSKFVQKKFTEWMTVW</sequence>
<evidence type="ECO:0000256" key="2">
    <source>
        <dbReference type="SAM" id="SignalP"/>
    </source>
</evidence>
<dbReference type="InParanoid" id="A0A3N4L1Q5"/>